<name>A0ABP1RW14_9HEXA</name>
<keyword evidence="2" id="KW-1185">Reference proteome</keyword>
<gene>
    <name evidence="1" type="ORF">ODALV1_LOCUS26623</name>
</gene>
<protein>
    <recommendedName>
        <fullName evidence="3">TRAF-type domain-containing protein</fullName>
    </recommendedName>
</protein>
<evidence type="ECO:0008006" key="3">
    <source>
        <dbReference type="Google" id="ProtNLM"/>
    </source>
</evidence>
<evidence type="ECO:0000313" key="2">
    <source>
        <dbReference type="Proteomes" id="UP001642540"/>
    </source>
</evidence>
<comment type="caution">
    <text evidence="1">The sequence shown here is derived from an EMBL/GenBank/DDBJ whole genome shotgun (WGS) entry which is preliminary data.</text>
</comment>
<dbReference type="Proteomes" id="UP001642540">
    <property type="component" value="Unassembled WGS sequence"/>
</dbReference>
<sequence>MKDERTKEATYASSSDSCQACPICHELWACNVLKEANVNGRCNIVKKKLCFNCLRDVQPSMCQLEVIMFGSACSAYCAQYVEHRNSMGHGAERCPKSTRAIAEQDSCDCFREACQLVNVVTDVHRLSGSTSDGCVESCVPR</sequence>
<dbReference type="EMBL" id="CAXLJM020000112">
    <property type="protein sequence ID" value="CAL8136810.1"/>
    <property type="molecule type" value="Genomic_DNA"/>
</dbReference>
<reference evidence="1 2" key="1">
    <citation type="submission" date="2024-08" db="EMBL/GenBank/DDBJ databases">
        <authorList>
            <person name="Cucini C."/>
            <person name="Frati F."/>
        </authorList>
    </citation>
    <scope>NUCLEOTIDE SEQUENCE [LARGE SCALE GENOMIC DNA]</scope>
</reference>
<evidence type="ECO:0000313" key="1">
    <source>
        <dbReference type="EMBL" id="CAL8136810.1"/>
    </source>
</evidence>
<organism evidence="1 2">
    <name type="scientific">Orchesella dallaii</name>
    <dbReference type="NCBI Taxonomy" id="48710"/>
    <lineage>
        <taxon>Eukaryota</taxon>
        <taxon>Metazoa</taxon>
        <taxon>Ecdysozoa</taxon>
        <taxon>Arthropoda</taxon>
        <taxon>Hexapoda</taxon>
        <taxon>Collembola</taxon>
        <taxon>Entomobryomorpha</taxon>
        <taxon>Entomobryoidea</taxon>
        <taxon>Orchesellidae</taxon>
        <taxon>Orchesellinae</taxon>
        <taxon>Orchesella</taxon>
    </lineage>
</organism>
<accession>A0ABP1RW14</accession>
<proteinExistence type="predicted"/>